<name>A0ACB8A9Q6_9AGAM</name>
<evidence type="ECO:0000313" key="1">
    <source>
        <dbReference type="EMBL" id="KAH7909828.1"/>
    </source>
</evidence>
<dbReference type="EMBL" id="MU267739">
    <property type="protein sequence ID" value="KAH7909828.1"/>
    <property type="molecule type" value="Genomic_DNA"/>
</dbReference>
<comment type="caution">
    <text evidence="1">The sequence shown here is derived from an EMBL/GenBank/DDBJ whole genome shotgun (WGS) entry which is preliminary data.</text>
</comment>
<keyword evidence="2" id="KW-1185">Reference proteome</keyword>
<reference evidence="1" key="1">
    <citation type="journal article" date="2021" name="New Phytol.">
        <title>Evolutionary innovations through gain and loss of genes in the ectomycorrhizal Boletales.</title>
        <authorList>
            <person name="Wu G."/>
            <person name="Miyauchi S."/>
            <person name="Morin E."/>
            <person name="Kuo A."/>
            <person name="Drula E."/>
            <person name="Varga T."/>
            <person name="Kohler A."/>
            <person name="Feng B."/>
            <person name="Cao Y."/>
            <person name="Lipzen A."/>
            <person name="Daum C."/>
            <person name="Hundley H."/>
            <person name="Pangilinan J."/>
            <person name="Johnson J."/>
            <person name="Barry K."/>
            <person name="LaButti K."/>
            <person name="Ng V."/>
            <person name="Ahrendt S."/>
            <person name="Min B."/>
            <person name="Choi I.G."/>
            <person name="Park H."/>
            <person name="Plett J.M."/>
            <person name="Magnuson J."/>
            <person name="Spatafora J.W."/>
            <person name="Nagy L.G."/>
            <person name="Henrissat B."/>
            <person name="Grigoriev I.V."/>
            <person name="Yang Z.L."/>
            <person name="Xu J."/>
            <person name="Martin F.M."/>
        </authorList>
    </citation>
    <scope>NUCLEOTIDE SEQUENCE</scope>
    <source>
        <strain evidence="1">ATCC 28755</strain>
    </source>
</reference>
<evidence type="ECO:0000313" key="2">
    <source>
        <dbReference type="Proteomes" id="UP000790377"/>
    </source>
</evidence>
<sequence>MTIDVERDNLQYDVIVVGGSIAGCATALSIFRSNPNASILVLDNADPDTFKIGESLPAAAKRDIAYLCPQVLERVAESKDDVCVKCTGNASSWGSSELEETYAIMNPFGMGWHLDRARFDEILRENMATAAPESISLIKGTFTEIGQTDGGARWALSANDLASETNHVYTSTWVVDASGRKAAVARKLGSRTVKDDALLAFYAVFVRSSMTEDCDYRTLIEACQSGWWYSSPLPGDRRVVAYHTDDSNATSRDARTLDGFINLLHGTTTHISKLVAESEYDISIQPNTRYPVCTAAGSSRLQPLCQEDPSSGARWCAVGDAAMAFDPLSSQGMITAMKMGCVIGDIIAKDILTVGPNDIPSAIIPQLYSQVWSKYIEGKTYFYNSEKRFDGDFWRIRR</sequence>
<protein>
    <submittedName>
        <fullName evidence="1">Uncharacterized protein</fullName>
    </submittedName>
</protein>
<proteinExistence type="predicted"/>
<organism evidence="1 2">
    <name type="scientific">Hygrophoropsis aurantiaca</name>
    <dbReference type="NCBI Taxonomy" id="72124"/>
    <lineage>
        <taxon>Eukaryota</taxon>
        <taxon>Fungi</taxon>
        <taxon>Dikarya</taxon>
        <taxon>Basidiomycota</taxon>
        <taxon>Agaricomycotina</taxon>
        <taxon>Agaricomycetes</taxon>
        <taxon>Agaricomycetidae</taxon>
        <taxon>Boletales</taxon>
        <taxon>Coniophorineae</taxon>
        <taxon>Hygrophoropsidaceae</taxon>
        <taxon>Hygrophoropsis</taxon>
    </lineage>
</organism>
<accession>A0ACB8A9Q6</accession>
<gene>
    <name evidence="1" type="ORF">BJ138DRAFT_180221</name>
</gene>
<dbReference type="Proteomes" id="UP000790377">
    <property type="component" value="Unassembled WGS sequence"/>
</dbReference>